<reference evidence="1" key="1">
    <citation type="submission" date="2022-01" db="EMBL/GenBank/DDBJ databases">
        <authorList>
            <person name="Braso-Vives M."/>
        </authorList>
    </citation>
    <scope>NUCLEOTIDE SEQUENCE</scope>
</reference>
<dbReference type="Proteomes" id="UP000838412">
    <property type="component" value="Chromosome 13"/>
</dbReference>
<dbReference type="EMBL" id="OV696698">
    <property type="protein sequence ID" value="CAH1244084.1"/>
    <property type="molecule type" value="Genomic_DNA"/>
</dbReference>
<keyword evidence="2" id="KW-1185">Reference proteome</keyword>
<sequence length="84" mass="8914">MLTVFLDNDGFLLLSSLTVWQSSGDWASGVDYGFYDSEGAFDAEGGGVAAEAVDDYAVIANADTLVPMGSLLCQEDTHKTDNNQ</sequence>
<organism evidence="1 2">
    <name type="scientific">Branchiostoma lanceolatum</name>
    <name type="common">Common lancelet</name>
    <name type="synonym">Amphioxus lanceolatum</name>
    <dbReference type="NCBI Taxonomy" id="7740"/>
    <lineage>
        <taxon>Eukaryota</taxon>
        <taxon>Metazoa</taxon>
        <taxon>Chordata</taxon>
        <taxon>Cephalochordata</taxon>
        <taxon>Leptocardii</taxon>
        <taxon>Amphioxiformes</taxon>
        <taxon>Branchiostomatidae</taxon>
        <taxon>Branchiostoma</taxon>
    </lineage>
</organism>
<gene>
    <name evidence="1" type="primary">Hypp7207</name>
    <name evidence="1" type="ORF">BLAG_LOCUS6819</name>
</gene>
<protein>
    <submittedName>
        <fullName evidence="1">Hypp7207 protein</fullName>
    </submittedName>
</protein>
<proteinExistence type="predicted"/>
<evidence type="ECO:0000313" key="2">
    <source>
        <dbReference type="Proteomes" id="UP000838412"/>
    </source>
</evidence>
<evidence type="ECO:0000313" key="1">
    <source>
        <dbReference type="EMBL" id="CAH1244084.1"/>
    </source>
</evidence>
<dbReference type="AlphaFoldDB" id="A0A8K0ECY8"/>
<accession>A0A8K0ECY8</accession>
<name>A0A8K0ECY8_BRALA</name>
<dbReference type="OrthoDB" id="10615539at2759"/>